<proteinExistence type="predicted"/>
<keyword evidence="3" id="KW-1185">Reference proteome</keyword>
<evidence type="ECO:0000313" key="3">
    <source>
        <dbReference type="Proteomes" id="UP000791080"/>
    </source>
</evidence>
<dbReference type="Proteomes" id="UP000791080">
    <property type="component" value="Unassembled WGS sequence"/>
</dbReference>
<organism evidence="2 3">
    <name type="scientific">Actinoalloteichus caeruleus DSM 43889</name>
    <dbReference type="NCBI Taxonomy" id="1120930"/>
    <lineage>
        <taxon>Bacteria</taxon>
        <taxon>Bacillati</taxon>
        <taxon>Actinomycetota</taxon>
        <taxon>Actinomycetes</taxon>
        <taxon>Pseudonocardiales</taxon>
        <taxon>Pseudonocardiaceae</taxon>
        <taxon>Actinoalloteichus</taxon>
        <taxon>Actinoalloteichus cyanogriseus</taxon>
    </lineage>
</organism>
<dbReference type="RefSeq" id="WP_026417789.1">
    <property type="nucleotide sequence ID" value="NZ_AUBJ02000001.1"/>
</dbReference>
<evidence type="ECO:0000313" key="2">
    <source>
        <dbReference type="EMBL" id="MCP2332888.1"/>
    </source>
</evidence>
<dbReference type="EMBL" id="AUBJ02000001">
    <property type="protein sequence ID" value="MCP2332888.1"/>
    <property type="molecule type" value="Genomic_DNA"/>
</dbReference>
<accession>A0ABT1JK48</accession>
<keyword evidence="1" id="KW-0812">Transmembrane</keyword>
<keyword evidence="1" id="KW-0472">Membrane</keyword>
<comment type="caution">
    <text evidence="2">The sequence shown here is derived from an EMBL/GenBank/DDBJ whole genome shotgun (WGS) entry which is preliminary data.</text>
</comment>
<sequence length="112" mass="11066">MSSRSSHRLGTASTHRAAGFWVLAVGGGTALAALVAAAPFLFLLGAPGGVGPLLAERAVQFGSAVLMALLVGQVVVACLWLFPGTPRPGRYGGLAAATGLVVAAGWLVLDGG</sequence>
<feature type="transmembrane region" description="Helical" evidence="1">
    <location>
        <begin position="20"/>
        <end position="46"/>
    </location>
</feature>
<protein>
    <submittedName>
        <fullName evidence="2">Uncharacterized protein</fullName>
    </submittedName>
</protein>
<keyword evidence="1" id="KW-1133">Transmembrane helix</keyword>
<name>A0ABT1JK48_ACTCY</name>
<evidence type="ECO:0000256" key="1">
    <source>
        <dbReference type="SAM" id="Phobius"/>
    </source>
</evidence>
<reference evidence="2 3" key="1">
    <citation type="submission" date="2022-06" db="EMBL/GenBank/DDBJ databases">
        <title>Genomic Encyclopedia of Type Strains, Phase I: the one thousand microbial genomes (KMG-I) project.</title>
        <authorList>
            <person name="Kyrpides N."/>
        </authorList>
    </citation>
    <scope>NUCLEOTIDE SEQUENCE [LARGE SCALE GENOMIC DNA]</scope>
    <source>
        <strain evidence="2 3">DSM 43889</strain>
    </source>
</reference>
<feature type="transmembrane region" description="Helical" evidence="1">
    <location>
        <begin position="58"/>
        <end position="82"/>
    </location>
</feature>
<feature type="transmembrane region" description="Helical" evidence="1">
    <location>
        <begin position="91"/>
        <end position="109"/>
    </location>
</feature>
<gene>
    <name evidence="2" type="ORF">G443_003158</name>
</gene>